<reference evidence="3" key="2">
    <citation type="submission" date="2023-05" db="EMBL/GenBank/DDBJ databases">
        <authorList>
            <person name="Schelkunov M.I."/>
        </authorList>
    </citation>
    <scope>NUCLEOTIDE SEQUENCE</scope>
    <source>
        <strain evidence="3">Hsosn_3</strain>
        <tissue evidence="3">Leaf</tissue>
    </source>
</reference>
<dbReference type="GO" id="GO:0005737">
    <property type="term" value="C:cytoplasm"/>
    <property type="evidence" value="ECO:0007669"/>
    <property type="project" value="TreeGrafter"/>
</dbReference>
<dbReference type="GO" id="GO:0006952">
    <property type="term" value="P:defense response"/>
    <property type="evidence" value="ECO:0007669"/>
    <property type="project" value="InterPro"/>
</dbReference>
<feature type="domain" description="Bet v I/Major latex protein" evidence="2">
    <location>
        <begin position="1"/>
        <end position="150"/>
    </location>
</feature>
<protein>
    <submittedName>
        <fullName evidence="3">Major allergen Pru av 1</fullName>
    </submittedName>
</protein>
<dbReference type="Pfam" id="PF00407">
    <property type="entry name" value="Bet_v_1"/>
    <property type="match status" value="1"/>
</dbReference>
<name>A0AAD8IS21_9APIA</name>
<gene>
    <name evidence="3" type="ORF">POM88_018769</name>
</gene>
<dbReference type="InterPro" id="IPR023393">
    <property type="entry name" value="START-like_dom_sf"/>
</dbReference>
<dbReference type="Gene3D" id="3.30.530.20">
    <property type="match status" value="1"/>
</dbReference>
<dbReference type="SUPFAM" id="SSF55961">
    <property type="entry name" value="Bet v1-like"/>
    <property type="match status" value="1"/>
</dbReference>
<dbReference type="GO" id="GO:0010427">
    <property type="term" value="F:abscisic acid binding"/>
    <property type="evidence" value="ECO:0007669"/>
    <property type="project" value="InterPro"/>
</dbReference>
<dbReference type="PRINTS" id="PR00634">
    <property type="entry name" value="BETALLERGEN"/>
</dbReference>
<evidence type="ECO:0000313" key="3">
    <source>
        <dbReference type="EMBL" id="KAK1390591.1"/>
    </source>
</evidence>
<dbReference type="InterPro" id="IPR050279">
    <property type="entry name" value="Plant_def-hormone_signal"/>
</dbReference>
<dbReference type="PANTHER" id="PTHR31213:SF70">
    <property type="entry name" value="MAJOR ALLERGEN PRU AR 1-LIKE"/>
    <property type="match status" value="1"/>
</dbReference>
<comment type="similarity">
    <text evidence="1">Belongs to the BetVI family.</text>
</comment>
<dbReference type="PANTHER" id="PTHR31213">
    <property type="entry name" value="OS08G0374000 PROTEIN-RELATED"/>
    <property type="match status" value="1"/>
</dbReference>
<sequence>MGVVTFNGDYTSPIPPARLFKASILDSKNSIPKIMPEHVKSVEIIQGSGGAGSVKQIDFVQGGYVKLKVETLDESSFTYSYNIFEGVGLTDKIEKMQFDIKFEASDGGSKCTMTTKCYPKGDAELNEENCKAGKDKILGMYKAVETYLIQNADAYAS</sequence>
<dbReference type="Proteomes" id="UP001237642">
    <property type="component" value="Unassembled WGS sequence"/>
</dbReference>
<reference evidence="3" key="1">
    <citation type="submission" date="2023-02" db="EMBL/GenBank/DDBJ databases">
        <title>Genome of toxic invasive species Heracleum sosnowskyi carries increased number of genes despite the absence of recent whole-genome duplications.</title>
        <authorList>
            <person name="Schelkunov M."/>
            <person name="Shtratnikova V."/>
            <person name="Makarenko M."/>
            <person name="Klepikova A."/>
            <person name="Omelchenko D."/>
            <person name="Novikova G."/>
            <person name="Obukhova E."/>
            <person name="Bogdanov V."/>
            <person name="Penin A."/>
            <person name="Logacheva M."/>
        </authorList>
    </citation>
    <scope>NUCLEOTIDE SEQUENCE</scope>
    <source>
        <strain evidence="3">Hsosn_3</strain>
        <tissue evidence="3">Leaf</tissue>
    </source>
</reference>
<evidence type="ECO:0000256" key="1">
    <source>
        <dbReference type="ARBA" id="ARBA00009744"/>
    </source>
</evidence>
<dbReference type="GO" id="GO:0005634">
    <property type="term" value="C:nucleus"/>
    <property type="evidence" value="ECO:0007669"/>
    <property type="project" value="TreeGrafter"/>
</dbReference>
<organism evidence="3 4">
    <name type="scientific">Heracleum sosnowskyi</name>
    <dbReference type="NCBI Taxonomy" id="360622"/>
    <lineage>
        <taxon>Eukaryota</taxon>
        <taxon>Viridiplantae</taxon>
        <taxon>Streptophyta</taxon>
        <taxon>Embryophyta</taxon>
        <taxon>Tracheophyta</taxon>
        <taxon>Spermatophyta</taxon>
        <taxon>Magnoliopsida</taxon>
        <taxon>eudicotyledons</taxon>
        <taxon>Gunneridae</taxon>
        <taxon>Pentapetalae</taxon>
        <taxon>asterids</taxon>
        <taxon>campanulids</taxon>
        <taxon>Apiales</taxon>
        <taxon>Apiaceae</taxon>
        <taxon>Apioideae</taxon>
        <taxon>apioid superclade</taxon>
        <taxon>Tordylieae</taxon>
        <taxon>Tordyliinae</taxon>
        <taxon>Heracleum</taxon>
    </lineage>
</organism>
<dbReference type="CDD" id="cd07816">
    <property type="entry name" value="Bet_v1-like"/>
    <property type="match status" value="1"/>
</dbReference>
<accession>A0AAD8IS21</accession>
<dbReference type="InterPro" id="IPR000916">
    <property type="entry name" value="Bet_v_I/MLP"/>
</dbReference>
<dbReference type="AlphaFoldDB" id="A0AAD8IS21"/>
<dbReference type="FunFam" id="3.30.530.20:FF:000007">
    <property type="entry name" value="Major pollen allergen Bet v 1-A"/>
    <property type="match status" value="1"/>
</dbReference>
<dbReference type="EMBL" id="JAUIZM010000004">
    <property type="protein sequence ID" value="KAK1390591.1"/>
    <property type="molecule type" value="Genomic_DNA"/>
</dbReference>
<dbReference type="GO" id="GO:0038023">
    <property type="term" value="F:signaling receptor activity"/>
    <property type="evidence" value="ECO:0007669"/>
    <property type="project" value="InterPro"/>
</dbReference>
<dbReference type="GO" id="GO:0004864">
    <property type="term" value="F:protein phosphatase inhibitor activity"/>
    <property type="evidence" value="ECO:0007669"/>
    <property type="project" value="InterPro"/>
</dbReference>
<dbReference type="InterPro" id="IPR024949">
    <property type="entry name" value="Bet_v_I_allergen"/>
</dbReference>
<comment type="caution">
    <text evidence="3">The sequence shown here is derived from an EMBL/GenBank/DDBJ whole genome shotgun (WGS) entry which is preliminary data.</text>
</comment>
<evidence type="ECO:0000259" key="2">
    <source>
        <dbReference type="Pfam" id="PF00407"/>
    </source>
</evidence>
<proteinExistence type="inferred from homology"/>
<evidence type="ECO:0000313" key="4">
    <source>
        <dbReference type="Proteomes" id="UP001237642"/>
    </source>
</evidence>
<keyword evidence="4" id="KW-1185">Reference proteome</keyword>
<dbReference type="GO" id="GO:0009738">
    <property type="term" value="P:abscisic acid-activated signaling pathway"/>
    <property type="evidence" value="ECO:0007669"/>
    <property type="project" value="InterPro"/>
</dbReference>